<dbReference type="Pfam" id="PF00557">
    <property type="entry name" value="Peptidase_M24"/>
    <property type="match status" value="1"/>
</dbReference>
<dbReference type="PANTHER" id="PTHR43763:SF6">
    <property type="entry name" value="XAA-PRO AMINOPEPTIDASE 1"/>
    <property type="match status" value="1"/>
</dbReference>
<dbReference type="FunFam" id="3.40.350.10:FF:000003">
    <property type="entry name" value="Xaa-pro aminopeptidase P"/>
    <property type="match status" value="1"/>
</dbReference>
<dbReference type="Gene3D" id="3.40.350.10">
    <property type="entry name" value="Creatinase/prolidase N-terminal domain"/>
    <property type="match status" value="2"/>
</dbReference>
<evidence type="ECO:0000259" key="5">
    <source>
        <dbReference type="Pfam" id="PF01321"/>
    </source>
</evidence>
<dbReference type="InterPro" id="IPR000587">
    <property type="entry name" value="Creatinase_N"/>
</dbReference>
<dbReference type="InterPro" id="IPR033740">
    <property type="entry name" value="Pept_M24B"/>
</dbReference>
<evidence type="ECO:0000313" key="8">
    <source>
        <dbReference type="Proteomes" id="UP000284676"/>
    </source>
</evidence>
<proteinExistence type="inferred from homology"/>
<dbReference type="AlphaFoldDB" id="A0A414PWV0"/>
<dbReference type="Pfam" id="PF16188">
    <property type="entry name" value="Peptidase_M24_C"/>
    <property type="match status" value="1"/>
</dbReference>
<evidence type="ECO:0000313" key="7">
    <source>
        <dbReference type="EMBL" id="RHF72980.1"/>
    </source>
</evidence>
<accession>A0A414PWV0</accession>
<keyword evidence="3" id="KW-0378">Hydrolase</keyword>
<comment type="similarity">
    <text evidence="1">Belongs to the peptidase M24B family.</text>
</comment>
<dbReference type="EMBL" id="QRHL01000006">
    <property type="protein sequence ID" value="RHF72980.1"/>
    <property type="molecule type" value="Genomic_DNA"/>
</dbReference>
<dbReference type="InterPro" id="IPR000994">
    <property type="entry name" value="Pept_M24"/>
</dbReference>
<reference evidence="7 8" key="1">
    <citation type="submission" date="2018-08" db="EMBL/GenBank/DDBJ databases">
        <title>A genome reference for cultivated species of the human gut microbiota.</title>
        <authorList>
            <person name="Zou Y."/>
            <person name="Xue W."/>
            <person name="Luo G."/>
        </authorList>
    </citation>
    <scope>NUCLEOTIDE SEQUENCE [LARGE SCALE GENOMIC DNA]</scope>
    <source>
        <strain evidence="7 8">AM25-1</strain>
    </source>
</reference>
<evidence type="ECO:0000256" key="2">
    <source>
        <dbReference type="ARBA" id="ARBA00022723"/>
    </source>
</evidence>
<feature type="domain" description="Peptidase M24" evidence="4">
    <location>
        <begin position="309"/>
        <end position="523"/>
    </location>
</feature>
<dbReference type="Proteomes" id="UP000284676">
    <property type="component" value="Unassembled WGS sequence"/>
</dbReference>
<dbReference type="InterPro" id="IPR032416">
    <property type="entry name" value="Peptidase_M24_C"/>
</dbReference>
<dbReference type="FunFam" id="3.90.230.10:FF:000009">
    <property type="entry name" value="xaa-Pro aminopeptidase 2"/>
    <property type="match status" value="1"/>
</dbReference>
<sequence>MEVAERIVKLKKLMKERGIDYYVIPSSDYHQSEYVGEYFKGREWISGFTGSAGTVVVSEKEVGLWTDGRYFIQAEKQLVGSGIKLFKMGEEGVPTFIEYIVKNIGKEETLGFDGKVIATRTILDLEKQCKEKNIKIVGEFDLVGELWENRPTLPESQAFILEEKYSGEGTESKLNRIRESLEKENCDINIITSLDDIAWIFNIRGNDVKNNPVNLAYAAITVDRAVLYIDEKKLNNEVEKYLYENKVEVRDYSEIYEDMERVSNSNVIMMDLNKVNYSIYRNLNSEIKVLDKANPSTLMKACKNKIELENLRECHIRDGVAVTKFMYWLKNSLGREEITEISASEKLESFRKAQDLYIEPSFDTIAAYEANAAMMHYKATNISDKKLEAKNMFLVDSGGQYFDGTTDITRTFVLGECSEELKRHFTLVLKGMINLSKVKFLYGVTGTNLDVLARQALWNIGLDYKCGTGHGVGFLLNVHEGPQGIRVQYNPQVLEEGMNVTNEPGVYIEGSHGIRLENELIVQKDEKTQFGQFMKFETMTYVPLDLDGVKKELLSFEEIEFLNNYHKIVYDKISPYLTLEEKEWLKKYTRNI</sequence>
<dbReference type="CDD" id="cd01085">
    <property type="entry name" value="APP"/>
    <property type="match status" value="1"/>
</dbReference>
<gene>
    <name evidence="7" type="ORF">DW663_05515</name>
</gene>
<dbReference type="Pfam" id="PF01321">
    <property type="entry name" value="Creatinase_N"/>
    <property type="match status" value="1"/>
</dbReference>
<organism evidence="7 8">
    <name type="scientific">Fusobacterium mortiferum</name>
    <dbReference type="NCBI Taxonomy" id="850"/>
    <lineage>
        <taxon>Bacteria</taxon>
        <taxon>Fusobacteriati</taxon>
        <taxon>Fusobacteriota</taxon>
        <taxon>Fusobacteriia</taxon>
        <taxon>Fusobacteriales</taxon>
        <taxon>Fusobacteriaceae</taxon>
        <taxon>Fusobacterium</taxon>
    </lineage>
</organism>
<dbReference type="InterPro" id="IPR036005">
    <property type="entry name" value="Creatinase/aminopeptidase-like"/>
</dbReference>
<evidence type="ECO:0000259" key="4">
    <source>
        <dbReference type="Pfam" id="PF00557"/>
    </source>
</evidence>
<dbReference type="SUPFAM" id="SSF53092">
    <property type="entry name" value="Creatinase/prolidase N-terminal domain"/>
    <property type="match status" value="2"/>
</dbReference>
<feature type="domain" description="Peptidase M24 C-terminal" evidence="6">
    <location>
        <begin position="532"/>
        <end position="592"/>
    </location>
</feature>
<dbReference type="InterPro" id="IPR050422">
    <property type="entry name" value="X-Pro_aminopeptidase_P"/>
</dbReference>
<name>A0A414PWV0_FUSMR</name>
<dbReference type="Gene3D" id="3.90.230.10">
    <property type="entry name" value="Creatinase/methionine aminopeptidase superfamily"/>
    <property type="match status" value="1"/>
</dbReference>
<dbReference type="SUPFAM" id="SSF55920">
    <property type="entry name" value="Creatinase/aminopeptidase"/>
    <property type="match status" value="1"/>
</dbReference>
<feature type="domain" description="Creatinase N-terminal" evidence="5">
    <location>
        <begin position="6"/>
        <end position="134"/>
    </location>
</feature>
<dbReference type="InterPro" id="IPR029149">
    <property type="entry name" value="Creatin/AminoP/Spt16_N"/>
</dbReference>
<comment type="caution">
    <text evidence="7">The sequence shown here is derived from an EMBL/GenBank/DDBJ whole genome shotgun (WGS) entry which is preliminary data.</text>
</comment>
<evidence type="ECO:0000256" key="3">
    <source>
        <dbReference type="ARBA" id="ARBA00022801"/>
    </source>
</evidence>
<dbReference type="GO" id="GO:0070006">
    <property type="term" value="F:metalloaminopeptidase activity"/>
    <property type="evidence" value="ECO:0007669"/>
    <property type="project" value="InterPro"/>
</dbReference>
<dbReference type="RefSeq" id="WP_118126867.1">
    <property type="nucleotide sequence ID" value="NZ_QRHI01000005.1"/>
</dbReference>
<protein>
    <submittedName>
        <fullName evidence="7">Aminopeptidase P family protein</fullName>
    </submittedName>
</protein>
<keyword evidence="7" id="KW-0645">Protease</keyword>
<dbReference type="GO" id="GO:0046872">
    <property type="term" value="F:metal ion binding"/>
    <property type="evidence" value="ECO:0007669"/>
    <property type="project" value="UniProtKB-KW"/>
</dbReference>
<dbReference type="GO" id="GO:0005737">
    <property type="term" value="C:cytoplasm"/>
    <property type="evidence" value="ECO:0007669"/>
    <property type="project" value="UniProtKB-ARBA"/>
</dbReference>
<dbReference type="PANTHER" id="PTHR43763">
    <property type="entry name" value="XAA-PRO AMINOPEPTIDASE 1"/>
    <property type="match status" value="1"/>
</dbReference>
<dbReference type="Pfam" id="PF16189">
    <property type="entry name" value="Creatinase_N_2"/>
    <property type="match status" value="1"/>
</dbReference>
<evidence type="ECO:0000256" key="1">
    <source>
        <dbReference type="ARBA" id="ARBA00008766"/>
    </source>
</evidence>
<keyword evidence="2" id="KW-0479">Metal-binding</keyword>
<evidence type="ECO:0000259" key="6">
    <source>
        <dbReference type="Pfam" id="PF16188"/>
    </source>
</evidence>
<keyword evidence="7" id="KW-0031">Aminopeptidase</keyword>